<dbReference type="GO" id="GO:0006412">
    <property type="term" value="P:translation"/>
    <property type="evidence" value="ECO:0007669"/>
    <property type="project" value="UniProtKB-UniRule"/>
</dbReference>
<accession>A0A162FHI6</accession>
<comment type="caution">
    <text evidence="5">The sequence shown here is derived from an EMBL/GenBank/DDBJ whole genome shotgun (WGS) entry which is preliminary data.</text>
</comment>
<dbReference type="Proteomes" id="UP000077245">
    <property type="component" value="Unassembled WGS sequence"/>
</dbReference>
<dbReference type="NCBIfam" id="NF003294">
    <property type="entry name" value="PRK04290.1-3"/>
    <property type="match status" value="1"/>
</dbReference>
<dbReference type="GO" id="GO:0005840">
    <property type="term" value="C:ribosome"/>
    <property type="evidence" value="ECO:0007669"/>
    <property type="project" value="UniProtKB-KW"/>
</dbReference>
<dbReference type="InterPro" id="IPR020924">
    <property type="entry name" value="Ribosomal_eS6_arc"/>
</dbReference>
<dbReference type="InterPro" id="IPR001377">
    <property type="entry name" value="Ribosomal_eS6"/>
</dbReference>
<keyword evidence="2 4" id="KW-0689">Ribosomal protein</keyword>
<keyword evidence="3 4" id="KW-0687">Ribonucleoprotein</keyword>
<dbReference type="RefSeq" id="WP_067090381.1">
    <property type="nucleotide sequence ID" value="NZ_LWMV01000155.1"/>
</dbReference>
<reference evidence="5 6" key="1">
    <citation type="submission" date="2016-04" db="EMBL/GenBank/DDBJ databases">
        <title>Genome sequence of Methanobrevibacter curvatus DSM 11111.</title>
        <authorList>
            <person name="Poehlein A."/>
            <person name="Seedorf H."/>
            <person name="Daniel R."/>
        </authorList>
    </citation>
    <scope>NUCLEOTIDE SEQUENCE [LARGE SCALE GENOMIC DNA]</scope>
    <source>
        <strain evidence="5 6">DSM 11111</strain>
    </source>
</reference>
<evidence type="ECO:0000256" key="3">
    <source>
        <dbReference type="ARBA" id="ARBA00023274"/>
    </source>
</evidence>
<gene>
    <name evidence="4" type="primary">rps6e</name>
    <name evidence="5" type="ORF">MBCUR_07460</name>
</gene>
<protein>
    <recommendedName>
        <fullName evidence="4">Small ribosomal subunit protein eS6</fullName>
    </recommendedName>
</protein>
<name>A0A162FHI6_9EURY</name>
<keyword evidence="6" id="KW-1185">Reference proteome</keyword>
<evidence type="ECO:0000256" key="2">
    <source>
        <dbReference type="ARBA" id="ARBA00022980"/>
    </source>
</evidence>
<dbReference type="HAMAP" id="MF_00512">
    <property type="entry name" value="Ribosomal_eS6"/>
    <property type="match status" value="1"/>
</dbReference>
<proteinExistence type="inferred from homology"/>
<dbReference type="GO" id="GO:1990904">
    <property type="term" value="C:ribonucleoprotein complex"/>
    <property type="evidence" value="ECO:0007669"/>
    <property type="project" value="UniProtKB-KW"/>
</dbReference>
<sequence>MVFKVVVSDKETSYQIESDDSVNRQFLGLAIGDTFDGTLVGLGGYTLKITGGSDKNGFPMKKDIDGPRRIKSLLTGGLGYKPKADGVKRRKTLRGNTVSDDIVQINTIVDAAGSKTLKEILNPEPEVEEDVEGET</sequence>
<dbReference type="EMBL" id="LWMV01000155">
    <property type="protein sequence ID" value="KZX13135.1"/>
    <property type="molecule type" value="Genomic_DNA"/>
</dbReference>
<dbReference type="GO" id="GO:0003735">
    <property type="term" value="F:structural constituent of ribosome"/>
    <property type="evidence" value="ECO:0007669"/>
    <property type="project" value="InterPro"/>
</dbReference>
<evidence type="ECO:0000313" key="6">
    <source>
        <dbReference type="Proteomes" id="UP000077245"/>
    </source>
</evidence>
<dbReference type="AlphaFoldDB" id="A0A162FHI6"/>
<dbReference type="Pfam" id="PF01092">
    <property type="entry name" value="Ribosomal_S6e"/>
    <property type="match status" value="1"/>
</dbReference>
<evidence type="ECO:0000313" key="5">
    <source>
        <dbReference type="EMBL" id="KZX13135.1"/>
    </source>
</evidence>
<dbReference type="PATRIC" id="fig|49547.3.peg.810"/>
<dbReference type="SMART" id="SM01405">
    <property type="entry name" value="Ribosomal_S6e"/>
    <property type="match status" value="1"/>
</dbReference>
<dbReference type="InterPro" id="IPR018282">
    <property type="entry name" value="Ribosomal_eS6_CS"/>
</dbReference>
<dbReference type="PANTHER" id="PTHR11502">
    <property type="entry name" value="40S RIBOSOMAL PROTEIN S6"/>
    <property type="match status" value="1"/>
</dbReference>
<dbReference type="STRING" id="49547.MBCUR_07460"/>
<evidence type="ECO:0000256" key="4">
    <source>
        <dbReference type="HAMAP-Rule" id="MF_00512"/>
    </source>
</evidence>
<dbReference type="PROSITE" id="PS00578">
    <property type="entry name" value="RIBOSOMAL_S6E"/>
    <property type="match status" value="1"/>
</dbReference>
<evidence type="ECO:0000256" key="1">
    <source>
        <dbReference type="ARBA" id="ARBA00009312"/>
    </source>
</evidence>
<comment type="similarity">
    <text evidence="1 4">Belongs to the eukaryotic ribosomal protein eS6 family.</text>
</comment>
<organism evidence="5 6">
    <name type="scientific">Methanobrevibacter curvatus</name>
    <dbReference type="NCBI Taxonomy" id="49547"/>
    <lineage>
        <taxon>Archaea</taxon>
        <taxon>Methanobacteriati</taxon>
        <taxon>Methanobacteriota</taxon>
        <taxon>Methanomada group</taxon>
        <taxon>Methanobacteria</taxon>
        <taxon>Methanobacteriales</taxon>
        <taxon>Methanobacteriaceae</taxon>
        <taxon>Methanobrevibacter</taxon>
    </lineage>
</organism>
<dbReference type="OrthoDB" id="7793at2157"/>